<dbReference type="CDD" id="cd05466">
    <property type="entry name" value="PBP2_LTTR_substrate"/>
    <property type="match status" value="1"/>
</dbReference>
<dbReference type="InterPro" id="IPR036388">
    <property type="entry name" value="WH-like_DNA-bd_sf"/>
</dbReference>
<gene>
    <name evidence="6" type="ORF">SUTMEG_07000</name>
</gene>
<dbReference type="PANTHER" id="PTHR30419">
    <property type="entry name" value="HTH-TYPE TRANSCRIPTIONAL REGULATOR YBHD"/>
    <property type="match status" value="1"/>
</dbReference>
<feature type="domain" description="HTH lysR-type" evidence="5">
    <location>
        <begin position="1"/>
        <end position="58"/>
    </location>
</feature>
<organism evidence="6 7">
    <name type="scientific">Sutterella megalosphaeroides</name>
    <dbReference type="NCBI Taxonomy" id="2494234"/>
    <lineage>
        <taxon>Bacteria</taxon>
        <taxon>Pseudomonadati</taxon>
        <taxon>Pseudomonadota</taxon>
        <taxon>Betaproteobacteria</taxon>
        <taxon>Burkholderiales</taxon>
        <taxon>Sutterellaceae</taxon>
        <taxon>Sutterella</taxon>
    </lineage>
</organism>
<evidence type="ECO:0000256" key="2">
    <source>
        <dbReference type="ARBA" id="ARBA00023015"/>
    </source>
</evidence>
<name>A0A2Z6I8S9_9BURK</name>
<reference evidence="6 7" key="1">
    <citation type="journal article" date="2018" name="Int. J. Syst. Evol. Microbiol.">
        <title>Mesosutterella multiformis gen. nov., sp. nov., a member of the family Sutterellaceae and Sutterella megalosphaeroides sp. nov., isolated from human faeces.</title>
        <authorList>
            <person name="Sakamoto M."/>
            <person name="Ikeyama N."/>
            <person name="Kunihiro T."/>
            <person name="Iino T."/>
            <person name="Yuki M."/>
            <person name="Ohkuma M."/>
        </authorList>
    </citation>
    <scope>NUCLEOTIDE SEQUENCE [LARGE SCALE GENOMIC DNA]</scope>
    <source>
        <strain evidence="6 7">6FBBBH3</strain>
    </source>
</reference>
<dbReference type="InterPro" id="IPR036390">
    <property type="entry name" value="WH_DNA-bd_sf"/>
</dbReference>
<dbReference type="PROSITE" id="PS50931">
    <property type="entry name" value="HTH_LYSR"/>
    <property type="match status" value="1"/>
</dbReference>
<proteinExistence type="inferred from homology"/>
<keyword evidence="3" id="KW-0238">DNA-binding</keyword>
<keyword evidence="2" id="KW-0805">Transcription regulation</keyword>
<dbReference type="EMBL" id="AP018786">
    <property type="protein sequence ID" value="BBF22809.1"/>
    <property type="molecule type" value="Genomic_DNA"/>
</dbReference>
<evidence type="ECO:0000256" key="3">
    <source>
        <dbReference type="ARBA" id="ARBA00023125"/>
    </source>
</evidence>
<dbReference type="InterPro" id="IPR005119">
    <property type="entry name" value="LysR_subst-bd"/>
</dbReference>
<evidence type="ECO:0000259" key="5">
    <source>
        <dbReference type="PROSITE" id="PS50931"/>
    </source>
</evidence>
<dbReference type="InterPro" id="IPR000847">
    <property type="entry name" value="LysR_HTH_N"/>
</dbReference>
<dbReference type="Pfam" id="PF03466">
    <property type="entry name" value="LysR_substrate"/>
    <property type="match status" value="1"/>
</dbReference>
<keyword evidence="4" id="KW-0804">Transcription</keyword>
<dbReference type="GO" id="GO:0005829">
    <property type="term" value="C:cytosol"/>
    <property type="evidence" value="ECO:0007669"/>
    <property type="project" value="TreeGrafter"/>
</dbReference>
<dbReference type="Gene3D" id="3.40.190.290">
    <property type="match status" value="1"/>
</dbReference>
<evidence type="ECO:0000256" key="4">
    <source>
        <dbReference type="ARBA" id="ARBA00023163"/>
    </source>
</evidence>
<evidence type="ECO:0000256" key="1">
    <source>
        <dbReference type="ARBA" id="ARBA00009437"/>
    </source>
</evidence>
<dbReference type="GO" id="GO:0003677">
    <property type="term" value="F:DNA binding"/>
    <property type="evidence" value="ECO:0007669"/>
    <property type="project" value="UniProtKB-KW"/>
</dbReference>
<comment type="similarity">
    <text evidence="1">Belongs to the LysR transcriptional regulatory family.</text>
</comment>
<dbReference type="InterPro" id="IPR050950">
    <property type="entry name" value="HTH-type_LysR_regulators"/>
</dbReference>
<dbReference type="Proteomes" id="UP000271003">
    <property type="component" value="Chromosome"/>
</dbReference>
<dbReference type="SUPFAM" id="SSF53850">
    <property type="entry name" value="Periplasmic binding protein-like II"/>
    <property type="match status" value="1"/>
</dbReference>
<dbReference type="AlphaFoldDB" id="A0A2Z6I8S9"/>
<evidence type="ECO:0000313" key="6">
    <source>
        <dbReference type="EMBL" id="BBF22809.1"/>
    </source>
</evidence>
<keyword evidence="7" id="KW-1185">Reference proteome</keyword>
<protein>
    <submittedName>
        <fullName evidence="6">LysR family transcriptional regulator</fullName>
    </submittedName>
</protein>
<dbReference type="PRINTS" id="PR00039">
    <property type="entry name" value="HTHLYSR"/>
</dbReference>
<dbReference type="PANTHER" id="PTHR30419:SF8">
    <property type="entry name" value="NITROGEN ASSIMILATION TRANSCRIPTIONAL ACTIVATOR-RELATED"/>
    <property type="match status" value="1"/>
</dbReference>
<dbReference type="Pfam" id="PF00126">
    <property type="entry name" value="HTH_1"/>
    <property type="match status" value="1"/>
</dbReference>
<dbReference type="SUPFAM" id="SSF46785">
    <property type="entry name" value="Winged helix' DNA-binding domain"/>
    <property type="match status" value="1"/>
</dbReference>
<dbReference type="KEGG" id="sutt:SUTMEG_07000"/>
<evidence type="ECO:0000313" key="7">
    <source>
        <dbReference type="Proteomes" id="UP000271003"/>
    </source>
</evidence>
<dbReference type="GO" id="GO:0003700">
    <property type="term" value="F:DNA-binding transcription factor activity"/>
    <property type="evidence" value="ECO:0007669"/>
    <property type="project" value="InterPro"/>
</dbReference>
<dbReference type="RefSeq" id="WP_170143808.1">
    <property type="nucleotide sequence ID" value="NZ_AP018786.1"/>
</dbReference>
<sequence length="297" mass="33157">MDIRVLRYFIAAVEAESISGAAERLHVTQPTLSRQFMELEAELGHVLFVRSNRKLRLTEKGRLFFERARAIVDLCDRTKQEMLEEDELSGEIRIAAGETPALRTFARAVKRLQEMAPKVRCTIVSGAEPTVKAELHSGLTDLGVFVGTADAAGYSTIRLRSKDVWGVLTRADGPFAGKSRIEARDLVGEPIICSSQAFERNEFAGWLRYLAEDFRIVGTFNLLFNAYLLAEAGVGHVLALGGIVNPEPESGLVWLPLYPKLEADVVVAWEKNRRLTKPAELLLDLLREEEEKLDIHA</sequence>
<accession>A0A2Z6I8S9</accession>
<dbReference type="FunFam" id="1.10.10.10:FF:000001">
    <property type="entry name" value="LysR family transcriptional regulator"/>
    <property type="match status" value="1"/>
</dbReference>
<dbReference type="Gene3D" id="1.10.10.10">
    <property type="entry name" value="Winged helix-like DNA-binding domain superfamily/Winged helix DNA-binding domain"/>
    <property type="match status" value="1"/>
</dbReference>